<evidence type="ECO:0000313" key="3">
    <source>
        <dbReference type="Proteomes" id="UP000005239"/>
    </source>
</evidence>
<organism evidence="2 3">
    <name type="scientific">Pristionchus pacificus</name>
    <name type="common">Parasitic nematode worm</name>
    <dbReference type="NCBI Taxonomy" id="54126"/>
    <lineage>
        <taxon>Eukaryota</taxon>
        <taxon>Metazoa</taxon>
        <taxon>Ecdysozoa</taxon>
        <taxon>Nematoda</taxon>
        <taxon>Chromadorea</taxon>
        <taxon>Rhabditida</taxon>
        <taxon>Rhabditina</taxon>
        <taxon>Diplogasteromorpha</taxon>
        <taxon>Diplogasteroidea</taxon>
        <taxon>Neodiplogasteridae</taxon>
        <taxon>Pristionchus</taxon>
    </lineage>
</organism>
<dbReference type="Proteomes" id="UP000005239">
    <property type="component" value="Unassembled WGS sequence"/>
</dbReference>
<accession>A0A8R1YBQ4</accession>
<proteinExistence type="predicted"/>
<dbReference type="SUPFAM" id="SSF50156">
    <property type="entry name" value="PDZ domain-like"/>
    <property type="match status" value="1"/>
</dbReference>
<protein>
    <submittedName>
        <fullName evidence="2">Uncharacterized protein</fullName>
    </submittedName>
</protein>
<dbReference type="InterPro" id="IPR036034">
    <property type="entry name" value="PDZ_sf"/>
</dbReference>
<sequence length="339" mass="37246">MKRVDSSEQLAASFEQIEDSSTASPDISLSEEEEDAPVDVELLRSAKVDIIVDCPSVKYTAGAGKAAVELMSESLRSDDTTKSGAAQSVEELIDGLGQRFQSLIDDKFGKIMDRIAEMEERLEQRMEAVEKTILTVDDTRRESIASFRNESMMKCEVLQLQIRNEMNEMRGNPDLSKKTVEVEKKELIGLRSFPKSQSARACEAAKKGAIDCFDKIKSKCRKSFNSKVAVLADDTVSVATEATADDLQTIMLAKPAIKLVFKQGSKSAQCWIIQEVTQPVPCALSPGDEIVTIDGIDATGIPHARLSKMLGQKTCTLEVRRRHVERAEEAPIPGGSDDQ</sequence>
<reference evidence="2" key="2">
    <citation type="submission" date="2022-06" db="UniProtKB">
        <authorList>
            <consortium name="EnsemblMetazoa"/>
        </authorList>
    </citation>
    <scope>IDENTIFICATION</scope>
    <source>
        <strain evidence="2">PS312</strain>
    </source>
</reference>
<accession>A0A454Y565</accession>
<evidence type="ECO:0000256" key="1">
    <source>
        <dbReference type="SAM" id="MobiDB-lite"/>
    </source>
</evidence>
<feature type="region of interest" description="Disordered" evidence="1">
    <location>
        <begin position="1"/>
        <end position="36"/>
    </location>
</feature>
<gene>
    <name evidence="2" type="primary">WBGene00101741</name>
</gene>
<dbReference type="EnsemblMetazoa" id="PPA12187.1">
    <property type="protein sequence ID" value="PPA12187.1"/>
    <property type="gene ID" value="WBGene00101741"/>
</dbReference>
<name>A0A454Y565_PRIPA</name>
<keyword evidence="3" id="KW-1185">Reference proteome</keyword>
<dbReference type="Gene3D" id="2.30.42.10">
    <property type="match status" value="1"/>
</dbReference>
<reference evidence="3" key="1">
    <citation type="journal article" date="2008" name="Nat. Genet.">
        <title>The Pristionchus pacificus genome provides a unique perspective on nematode lifestyle and parasitism.</title>
        <authorList>
            <person name="Dieterich C."/>
            <person name="Clifton S.W."/>
            <person name="Schuster L.N."/>
            <person name="Chinwalla A."/>
            <person name="Delehaunty K."/>
            <person name="Dinkelacker I."/>
            <person name="Fulton L."/>
            <person name="Fulton R."/>
            <person name="Godfrey J."/>
            <person name="Minx P."/>
            <person name="Mitreva M."/>
            <person name="Roeseler W."/>
            <person name="Tian H."/>
            <person name="Witte H."/>
            <person name="Yang S.P."/>
            <person name="Wilson R.K."/>
            <person name="Sommer R.J."/>
        </authorList>
    </citation>
    <scope>NUCLEOTIDE SEQUENCE [LARGE SCALE GENOMIC DNA]</scope>
    <source>
        <strain evidence="3">PS312</strain>
    </source>
</reference>
<evidence type="ECO:0000313" key="2">
    <source>
        <dbReference type="EnsemblMetazoa" id="PPA12187.1"/>
    </source>
</evidence>
<dbReference type="AlphaFoldDB" id="A0A454Y565"/>